<proteinExistence type="predicted"/>
<sequence>MVEEIAKLIDQLKTYGLDNAKLSALYQLAVEDFLEEVQTDLTEISDSDLTDIESSLKDITIDSLAEGNNDPFMTTLRKLYGAQAEPRFLKFLKEYFEDAVKQAQSAKELLEKYKANDPEVLKKLEEAKMNEDYDTMEAIIKSLNPGE</sequence>
<comment type="caution">
    <text evidence="1">The sequence shown here is derived from an EMBL/GenBank/DDBJ whole genome shotgun (WGS) entry which is preliminary data.</text>
</comment>
<gene>
    <name evidence="1" type="ORF">UT34_C0001G0334</name>
</gene>
<dbReference type="STRING" id="1619100.UT34_C0001G0334"/>
<reference evidence="1 2" key="1">
    <citation type="journal article" date="2015" name="Nature">
        <title>rRNA introns, odd ribosomes, and small enigmatic genomes across a large radiation of phyla.</title>
        <authorList>
            <person name="Brown C.T."/>
            <person name="Hug L.A."/>
            <person name="Thomas B.C."/>
            <person name="Sharon I."/>
            <person name="Castelle C.J."/>
            <person name="Singh A."/>
            <person name="Wilkins M.J."/>
            <person name="Williams K.H."/>
            <person name="Banfield J.F."/>
        </authorList>
    </citation>
    <scope>NUCLEOTIDE SEQUENCE [LARGE SCALE GENOMIC DNA]</scope>
</reference>
<dbReference type="EMBL" id="LBWK01000001">
    <property type="protein sequence ID" value="KKR06294.1"/>
    <property type="molecule type" value="Genomic_DNA"/>
</dbReference>
<evidence type="ECO:0000313" key="1">
    <source>
        <dbReference type="EMBL" id="KKR06294.1"/>
    </source>
</evidence>
<dbReference type="Proteomes" id="UP000034799">
    <property type="component" value="Unassembled WGS sequence"/>
</dbReference>
<name>A0A0G0MQI5_9BACT</name>
<protein>
    <submittedName>
        <fullName evidence="1">Uncharacterized protein</fullName>
    </submittedName>
</protein>
<evidence type="ECO:0000313" key="2">
    <source>
        <dbReference type="Proteomes" id="UP000034799"/>
    </source>
</evidence>
<organism evidence="1 2">
    <name type="scientific">candidate division WS6 bacterium GW2011_GWF2_39_15</name>
    <dbReference type="NCBI Taxonomy" id="1619100"/>
    <lineage>
        <taxon>Bacteria</taxon>
        <taxon>Candidatus Dojkabacteria</taxon>
    </lineage>
</organism>
<dbReference type="AlphaFoldDB" id="A0A0G0MQI5"/>
<accession>A0A0G0MQI5</accession>